<keyword evidence="4 10" id="KW-0808">Transferase</keyword>
<evidence type="ECO:0000256" key="6">
    <source>
        <dbReference type="ARBA" id="ARBA00022989"/>
    </source>
</evidence>
<evidence type="ECO:0000256" key="3">
    <source>
        <dbReference type="ARBA" id="ARBA00022676"/>
    </source>
</evidence>
<feature type="transmembrane region" description="Helical" evidence="8">
    <location>
        <begin position="21"/>
        <end position="41"/>
    </location>
</feature>
<feature type="transmembrane region" description="Helical" evidence="8">
    <location>
        <begin position="159"/>
        <end position="192"/>
    </location>
</feature>
<dbReference type="PANTHER" id="PTHR33908">
    <property type="entry name" value="MANNOSYLTRANSFERASE YKCB-RELATED"/>
    <property type="match status" value="1"/>
</dbReference>
<dbReference type="InterPro" id="IPR038731">
    <property type="entry name" value="RgtA/B/C-like"/>
</dbReference>
<evidence type="ECO:0000256" key="7">
    <source>
        <dbReference type="ARBA" id="ARBA00023136"/>
    </source>
</evidence>
<sequence>MAASTKDEGSVARAARCWRACFWLVYLGTLAIKLAVASRLAPFSDEAFYWQESRHLDWGYSDLPGMTAWLIALGERLGGHGVLAMRAPFLLLGSLLPWLVRDLALRLAGPVQGWQAALWCLALPLASSLGVLALPDVPLTVAMLAAICALCRLREDSSLLAWLGLGLSLAAACATHYRAAPLVLTGLWLILATPRGRGWWRQPGAWLAFGLAAVGLMPLLISNLRTHGAGLAFQLWQRNPWHFHADTLVQPLEQAGVCTPLLYGLLAWAAWKVWCRRREGWVWQVLAIHTVVLWLGYAVGGLFADDARFRLHWPLPGYLPLLAVLPVLWAERRHGGGVRMIWGASWWLGWLATLAGLGLLWAASLSPLPQAGRWGKLFPMQFTGWRESAAKAVQLRRPGQLLVADNFILGAELDFSLAGQLPVYVLDSPLNRYHGRAPQLALWQLDLPALRRRAGKDELLLVVDETALRERWRWSALEHLCGELASVRLLGRLEPDQKRRRFGFYAIRLRAVTAAPRRCVIWTQAHAATYPDGPG</sequence>
<evidence type="ECO:0000256" key="1">
    <source>
        <dbReference type="ARBA" id="ARBA00004651"/>
    </source>
</evidence>
<dbReference type="GO" id="GO:0016763">
    <property type="term" value="F:pentosyltransferase activity"/>
    <property type="evidence" value="ECO:0007669"/>
    <property type="project" value="TreeGrafter"/>
</dbReference>
<dbReference type="STRING" id="767434.Fraau_1391"/>
<keyword evidence="6 8" id="KW-1133">Transmembrane helix</keyword>
<evidence type="ECO:0000313" key="10">
    <source>
        <dbReference type="EMBL" id="AFC85821.1"/>
    </source>
</evidence>
<dbReference type="GO" id="GO:0005886">
    <property type="term" value="C:plasma membrane"/>
    <property type="evidence" value="ECO:0007669"/>
    <property type="project" value="UniProtKB-SubCell"/>
</dbReference>
<dbReference type="PANTHER" id="PTHR33908:SF11">
    <property type="entry name" value="MEMBRANE PROTEIN"/>
    <property type="match status" value="1"/>
</dbReference>
<dbReference type="HOGENOM" id="CLU_445430_0_0_6"/>
<gene>
    <name evidence="10" type="ordered locus">Fraau_1391</name>
</gene>
<feature type="transmembrane region" description="Helical" evidence="8">
    <location>
        <begin position="204"/>
        <end position="221"/>
    </location>
</feature>
<feature type="domain" description="Glycosyltransferase RgtA/B/C/D-like" evidence="9">
    <location>
        <begin position="64"/>
        <end position="221"/>
    </location>
</feature>
<protein>
    <submittedName>
        <fullName evidence="10">PMT family glycosyltransferase, 4-amino-4-deoxy-L-arabinose transferase</fullName>
    </submittedName>
</protein>
<keyword evidence="3" id="KW-0328">Glycosyltransferase</keyword>
<dbReference type="KEGG" id="fau:Fraau_1391"/>
<dbReference type="eggNOG" id="COG1807">
    <property type="taxonomic scope" value="Bacteria"/>
</dbReference>
<feature type="transmembrane region" description="Helical" evidence="8">
    <location>
        <begin position="281"/>
        <end position="299"/>
    </location>
</feature>
<dbReference type="AlphaFoldDB" id="H8L5S1"/>
<feature type="transmembrane region" description="Helical" evidence="8">
    <location>
        <begin position="341"/>
        <end position="363"/>
    </location>
</feature>
<feature type="transmembrane region" description="Helical" evidence="8">
    <location>
        <begin position="311"/>
        <end position="329"/>
    </location>
</feature>
<dbReference type="Pfam" id="PF13231">
    <property type="entry name" value="PMT_2"/>
    <property type="match status" value="1"/>
</dbReference>
<evidence type="ECO:0000256" key="5">
    <source>
        <dbReference type="ARBA" id="ARBA00022692"/>
    </source>
</evidence>
<comment type="subcellular location">
    <subcellularLocation>
        <location evidence="1">Cell membrane</location>
        <topology evidence="1">Multi-pass membrane protein</topology>
    </subcellularLocation>
</comment>
<evidence type="ECO:0000256" key="8">
    <source>
        <dbReference type="SAM" id="Phobius"/>
    </source>
</evidence>
<dbReference type="GO" id="GO:0009103">
    <property type="term" value="P:lipopolysaccharide biosynthetic process"/>
    <property type="evidence" value="ECO:0007669"/>
    <property type="project" value="UniProtKB-ARBA"/>
</dbReference>
<dbReference type="EMBL" id="CP003350">
    <property type="protein sequence ID" value="AFC85821.1"/>
    <property type="molecule type" value="Genomic_DNA"/>
</dbReference>
<reference evidence="10" key="1">
    <citation type="submission" date="2012-02" db="EMBL/GenBank/DDBJ databases">
        <title>The complete genome of Frateuria aurantia DSM 6220.</title>
        <authorList>
            <consortium name="US DOE Joint Genome Institute (JGI-PGF)"/>
            <person name="Lucas S."/>
            <person name="Copeland A."/>
            <person name="Lapidus A."/>
            <person name="Glavina del Rio T."/>
            <person name="Dalin E."/>
            <person name="Tice H."/>
            <person name="Bruce D."/>
            <person name="Goodwin L."/>
            <person name="Pitluck S."/>
            <person name="Peters L."/>
            <person name="Ovchinnikova G."/>
            <person name="Teshima H."/>
            <person name="Kyrpides N."/>
            <person name="Mavromatis K."/>
            <person name="Ivanova N."/>
            <person name="Brettin T."/>
            <person name="Detter J.C."/>
            <person name="Han C."/>
            <person name="Larimer F."/>
            <person name="Land M."/>
            <person name="Hauser L."/>
            <person name="Markowitz V."/>
            <person name="Cheng J.-F."/>
            <person name="Hugenholtz P."/>
            <person name="Woyke T."/>
            <person name="Wu D."/>
            <person name="Brambilla E."/>
            <person name="Klenk H.-P."/>
            <person name="Eisen J.A."/>
        </authorList>
    </citation>
    <scope>NUCLEOTIDE SEQUENCE</scope>
    <source>
        <strain evidence="10">DSM 6220</strain>
    </source>
</reference>
<keyword evidence="11" id="KW-1185">Reference proteome</keyword>
<keyword evidence="2" id="KW-1003">Cell membrane</keyword>
<dbReference type="InterPro" id="IPR050297">
    <property type="entry name" value="LipidA_mod_glycosyltrf_83"/>
</dbReference>
<name>H8L5S1_FRAAD</name>
<evidence type="ECO:0000256" key="4">
    <source>
        <dbReference type="ARBA" id="ARBA00022679"/>
    </source>
</evidence>
<evidence type="ECO:0000313" key="11">
    <source>
        <dbReference type="Proteomes" id="UP000005234"/>
    </source>
</evidence>
<keyword evidence="7 8" id="KW-0472">Membrane</keyword>
<proteinExistence type="predicted"/>
<organism evidence="10 11">
    <name type="scientific">Frateuria aurantia (strain ATCC 33424 / DSM 6220 / KCTC 2777 / LMG 1558 / NBRC 3245 / NCIMB 13370)</name>
    <name type="common">Acetobacter aurantius</name>
    <dbReference type="NCBI Taxonomy" id="767434"/>
    <lineage>
        <taxon>Bacteria</taxon>
        <taxon>Pseudomonadati</taxon>
        <taxon>Pseudomonadota</taxon>
        <taxon>Gammaproteobacteria</taxon>
        <taxon>Lysobacterales</taxon>
        <taxon>Rhodanobacteraceae</taxon>
        <taxon>Frateuria</taxon>
    </lineage>
</organism>
<evidence type="ECO:0000256" key="2">
    <source>
        <dbReference type="ARBA" id="ARBA00022475"/>
    </source>
</evidence>
<evidence type="ECO:0000259" key="9">
    <source>
        <dbReference type="Pfam" id="PF13231"/>
    </source>
</evidence>
<dbReference type="Proteomes" id="UP000005234">
    <property type="component" value="Chromosome"/>
</dbReference>
<keyword evidence="5 8" id="KW-0812">Transmembrane</keyword>
<accession>H8L5S1</accession>